<evidence type="ECO:0000256" key="1">
    <source>
        <dbReference type="SAM" id="Coils"/>
    </source>
</evidence>
<dbReference type="EMBL" id="JALJOS010000038">
    <property type="protein sequence ID" value="KAK9821359.1"/>
    <property type="molecule type" value="Genomic_DNA"/>
</dbReference>
<feature type="coiled-coil region" evidence="1">
    <location>
        <begin position="292"/>
        <end position="326"/>
    </location>
</feature>
<evidence type="ECO:0000313" key="4">
    <source>
        <dbReference type="Proteomes" id="UP001438707"/>
    </source>
</evidence>
<keyword evidence="1" id="KW-0175">Coiled coil</keyword>
<gene>
    <name evidence="3" type="ORF">WJX74_003161</name>
</gene>
<organism evidence="3 4">
    <name type="scientific">Apatococcus lobatus</name>
    <dbReference type="NCBI Taxonomy" id="904363"/>
    <lineage>
        <taxon>Eukaryota</taxon>
        <taxon>Viridiplantae</taxon>
        <taxon>Chlorophyta</taxon>
        <taxon>core chlorophytes</taxon>
        <taxon>Trebouxiophyceae</taxon>
        <taxon>Chlorellales</taxon>
        <taxon>Chlorellaceae</taxon>
        <taxon>Apatococcus</taxon>
    </lineage>
</organism>
<comment type="caution">
    <text evidence="3">The sequence shown here is derived from an EMBL/GenBank/DDBJ whole genome shotgun (WGS) entry which is preliminary data.</text>
</comment>
<feature type="region of interest" description="Disordered" evidence="2">
    <location>
        <begin position="199"/>
        <end position="286"/>
    </location>
</feature>
<keyword evidence="4" id="KW-1185">Reference proteome</keyword>
<feature type="compositionally biased region" description="Polar residues" evidence="2">
    <location>
        <begin position="254"/>
        <end position="276"/>
    </location>
</feature>
<evidence type="ECO:0000313" key="3">
    <source>
        <dbReference type="EMBL" id="KAK9821359.1"/>
    </source>
</evidence>
<name>A0AAW1QIY4_9CHLO</name>
<evidence type="ECO:0000256" key="2">
    <source>
        <dbReference type="SAM" id="MobiDB-lite"/>
    </source>
</evidence>
<dbReference type="AlphaFoldDB" id="A0AAW1QIY4"/>
<dbReference type="Proteomes" id="UP001438707">
    <property type="component" value="Unassembled WGS sequence"/>
</dbReference>
<sequence length="612" mass="67887">MLQRAPVRVPEPVAWQVPHHRHVDVGQVHQPGQLGVLGAAGNCMRNSLQDIPIWPVPPGRMSPQRFDKLHAQLHPQDMEPCHADPRQQQLKPALSEANRYDRPSWAACEYGISDRVLSEAPGPPLQKCTQLLDGACEPPSAGQPVPWSYVNPYEALKPVPSPENAWDADEQPELVARRGQKRRTAAVRTTTSHVAYGWCPKKPRMSSRSMPAGCKKAGSNSRERVLPSKATQQLKALEQINLVGRKSTVPPERQLSSEGSTSRASPENCEPSSGSPVSPEARAHQLAQDKQVERLINEVHMLGLKKASLEERKAATRRTIAAIQDACSLSLRPCIQMQFFTPHAEACQVAAAFSCDAKAVVEGVLQCKYNKRLRVTHGLLAGISKPAQLLRASEEAYQDTESAYLHVLGTGIAKAAELNGQNEVLQATVEISLLFTLRSQARRSSMVRCQHDGLMTLSERSQQQTVMTDERLAQMELTEGQTTELVKVRENYLERTRKLLQQRQSLWTTARANLLDTSLEDGCPSAESKVCAFEKVLELQHNMDEYHWNFTWMMREWMLHILSPSQGLASRGLQLLESLALKANGKPASLILCKLDIPVPRTPVPDPDKNAA</sequence>
<proteinExistence type="predicted"/>
<reference evidence="3 4" key="1">
    <citation type="journal article" date="2024" name="Nat. Commun.">
        <title>Phylogenomics reveals the evolutionary origins of lichenization in chlorophyte algae.</title>
        <authorList>
            <person name="Puginier C."/>
            <person name="Libourel C."/>
            <person name="Otte J."/>
            <person name="Skaloud P."/>
            <person name="Haon M."/>
            <person name="Grisel S."/>
            <person name="Petersen M."/>
            <person name="Berrin J.G."/>
            <person name="Delaux P.M."/>
            <person name="Dal Grande F."/>
            <person name="Keller J."/>
        </authorList>
    </citation>
    <scope>NUCLEOTIDE SEQUENCE [LARGE SCALE GENOMIC DNA]</scope>
    <source>
        <strain evidence="3 4">SAG 2145</strain>
    </source>
</reference>
<protein>
    <submittedName>
        <fullName evidence="3">Uncharacterized protein</fullName>
    </submittedName>
</protein>
<accession>A0AAW1QIY4</accession>